<reference evidence="1 2" key="1">
    <citation type="submission" date="2018-06" db="EMBL/GenBank/DDBJ databases">
        <authorList>
            <consortium name="Pathogen Informatics"/>
            <person name="Doyle S."/>
        </authorList>
    </citation>
    <scope>NUCLEOTIDE SEQUENCE [LARGE SCALE GENOMIC DNA]</scope>
    <source>
        <strain evidence="1 2">NCTC10288</strain>
    </source>
</reference>
<protein>
    <submittedName>
        <fullName evidence="1">Uncharacterized protein</fullName>
    </submittedName>
</protein>
<evidence type="ECO:0000313" key="1">
    <source>
        <dbReference type="EMBL" id="SQI00770.1"/>
    </source>
</evidence>
<gene>
    <name evidence="1" type="ORF">NCTC10288_02088</name>
</gene>
<organism evidence="1 2">
    <name type="scientific">Corynebacterium minutissimum</name>
    <dbReference type="NCBI Taxonomy" id="38301"/>
    <lineage>
        <taxon>Bacteria</taxon>
        <taxon>Bacillati</taxon>
        <taxon>Actinomycetota</taxon>
        <taxon>Actinomycetes</taxon>
        <taxon>Mycobacteriales</taxon>
        <taxon>Corynebacteriaceae</taxon>
        <taxon>Corynebacterium</taxon>
    </lineage>
</organism>
<dbReference type="AlphaFoldDB" id="A0A2X4RWS0"/>
<accession>A0A2X4RWS0</accession>
<dbReference type="EMBL" id="LS483460">
    <property type="protein sequence ID" value="SQI00770.1"/>
    <property type="molecule type" value="Genomic_DNA"/>
</dbReference>
<proteinExistence type="predicted"/>
<name>A0A2X4RWS0_9CORY</name>
<dbReference type="KEGG" id="cmin:NCTC10288_02088"/>
<dbReference type="STRING" id="38301.NX84_03410"/>
<evidence type="ECO:0000313" key="2">
    <source>
        <dbReference type="Proteomes" id="UP000249264"/>
    </source>
</evidence>
<dbReference type="Proteomes" id="UP000249264">
    <property type="component" value="Chromosome 1"/>
</dbReference>
<sequence length="185" mass="19911">MLDMADAKGVMSRTGSKGFRALKTLTDGVVTKFNMVALAVAAVFLVLGNTEPANTEEPATITPGETVELTQAHVVFDEPRIEDGQVHVTATVLNTQDAAFSDFQQTFTLTKNGEPLPFDQFSISPSLHNGPVTNANPGVPFALDIIVDDVPGTVLTLNDLTVRKSSLDMSYRWFDPTPVAEMELA</sequence>